<dbReference type="Gene3D" id="3.30.750.24">
    <property type="entry name" value="STAS domain"/>
    <property type="match status" value="1"/>
</dbReference>
<feature type="domain" description="STAS" evidence="2">
    <location>
        <begin position="219"/>
        <end position="331"/>
    </location>
</feature>
<dbReference type="PROSITE" id="PS50801">
    <property type="entry name" value="STAS"/>
    <property type="match status" value="1"/>
</dbReference>
<dbReference type="InterPro" id="IPR036513">
    <property type="entry name" value="STAS_dom_sf"/>
</dbReference>
<dbReference type="EMBL" id="BAABRU010000005">
    <property type="protein sequence ID" value="GAA5527847.1"/>
    <property type="molecule type" value="Genomic_DNA"/>
</dbReference>
<organism evidence="3 4">
    <name type="scientific">Herpetosiphon gulosus</name>
    <dbReference type="NCBI Taxonomy" id="1973496"/>
    <lineage>
        <taxon>Bacteria</taxon>
        <taxon>Bacillati</taxon>
        <taxon>Chloroflexota</taxon>
        <taxon>Chloroflexia</taxon>
        <taxon>Herpetosiphonales</taxon>
        <taxon>Herpetosiphonaceae</taxon>
        <taxon>Herpetosiphon</taxon>
    </lineage>
</organism>
<comment type="caution">
    <text evidence="3">The sequence shown here is derived from an EMBL/GenBank/DDBJ whole genome shotgun (WGS) entry which is preliminary data.</text>
</comment>
<dbReference type="InterPro" id="IPR002645">
    <property type="entry name" value="STAS_dom"/>
</dbReference>
<feature type="transmembrane region" description="Helical" evidence="1">
    <location>
        <begin position="12"/>
        <end position="32"/>
    </location>
</feature>
<dbReference type="RefSeq" id="WP_345721463.1">
    <property type="nucleotide sequence ID" value="NZ_BAABRU010000005.1"/>
</dbReference>
<feature type="transmembrane region" description="Helical" evidence="1">
    <location>
        <begin position="68"/>
        <end position="87"/>
    </location>
</feature>
<accession>A0ABP9WXC0</accession>
<proteinExistence type="predicted"/>
<keyword evidence="1" id="KW-0472">Membrane</keyword>
<evidence type="ECO:0000313" key="3">
    <source>
        <dbReference type="EMBL" id="GAA5527847.1"/>
    </source>
</evidence>
<keyword evidence="1" id="KW-1133">Transmembrane helix</keyword>
<protein>
    <recommendedName>
        <fullName evidence="2">STAS domain-containing protein</fullName>
    </recommendedName>
</protein>
<dbReference type="PANTHER" id="PTHR33745">
    <property type="entry name" value="RSBT ANTAGONIST PROTEIN RSBS-RELATED"/>
    <property type="match status" value="1"/>
</dbReference>
<dbReference type="CDD" id="cd07041">
    <property type="entry name" value="STAS_RsbR_RsbS_like"/>
    <property type="match status" value="1"/>
</dbReference>
<keyword evidence="4" id="KW-1185">Reference proteome</keyword>
<evidence type="ECO:0000313" key="4">
    <source>
        <dbReference type="Proteomes" id="UP001428290"/>
    </source>
</evidence>
<evidence type="ECO:0000256" key="1">
    <source>
        <dbReference type="SAM" id="Phobius"/>
    </source>
</evidence>
<sequence length="341" mass="37431">MDLSIVRERLLQVVISLTVIIGVFGLAFMGLGTVLSNTVLLIVSSIMGVNALICGFMWYGYDNYTNTTVVWSIGASLLFSTIMLALIQPVLSTGYMFTPLIVAITGLQYISNEQKGTIVVTSISSSIVAFFAGLFSPFKEYQVLSWFVYLNAAVIIGIFIIIGFLLWQFNQRLISMIDSITESNAALALKNEILLSTNGDLKKQIELEKQLREQIADLEVPITELAHDVIYAPIVGHLDDQRIDTFREALLKRVHEQRARAVVLDVTSIAHIDTYGCGLLTQTIQTVKLLGTQVILCGISASMAMILTNLGISFGEDLRVARSPSDAMQLLGVSEKQLMLG</sequence>
<feature type="transmembrane region" description="Helical" evidence="1">
    <location>
        <begin position="144"/>
        <end position="167"/>
    </location>
</feature>
<dbReference type="Proteomes" id="UP001428290">
    <property type="component" value="Unassembled WGS sequence"/>
</dbReference>
<feature type="transmembrane region" description="Helical" evidence="1">
    <location>
        <begin position="117"/>
        <end position="138"/>
    </location>
</feature>
<gene>
    <name evidence="3" type="ORF">Hgul01_01640</name>
</gene>
<keyword evidence="1" id="KW-0812">Transmembrane</keyword>
<evidence type="ECO:0000259" key="2">
    <source>
        <dbReference type="PROSITE" id="PS50801"/>
    </source>
</evidence>
<dbReference type="SUPFAM" id="SSF52091">
    <property type="entry name" value="SpoIIaa-like"/>
    <property type="match status" value="1"/>
</dbReference>
<feature type="transmembrane region" description="Helical" evidence="1">
    <location>
        <begin position="38"/>
        <end position="61"/>
    </location>
</feature>
<dbReference type="PANTHER" id="PTHR33745:SF1">
    <property type="entry name" value="RSBT ANTAGONIST PROTEIN RSBS"/>
    <property type="match status" value="1"/>
</dbReference>
<dbReference type="Pfam" id="PF01740">
    <property type="entry name" value="STAS"/>
    <property type="match status" value="1"/>
</dbReference>
<name>A0ABP9WXC0_9CHLR</name>
<reference evidence="3 4" key="1">
    <citation type="submission" date="2024-02" db="EMBL/GenBank/DDBJ databases">
        <title>Herpetosiphon gulosus NBRC 112829.</title>
        <authorList>
            <person name="Ichikawa N."/>
            <person name="Katano-Makiyama Y."/>
            <person name="Hidaka K."/>
        </authorList>
    </citation>
    <scope>NUCLEOTIDE SEQUENCE [LARGE SCALE GENOMIC DNA]</scope>
    <source>
        <strain evidence="3 4">NBRC 112829</strain>
    </source>
</reference>
<dbReference type="InterPro" id="IPR051932">
    <property type="entry name" value="Bact_StressResp_Reg"/>
</dbReference>